<dbReference type="InterPro" id="IPR018490">
    <property type="entry name" value="cNMP-bd_dom_sf"/>
</dbReference>
<comment type="caution">
    <text evidence="1">The sequence shown here is derived from an EMBL/GenBank/DDBJ whole genome shotgun (WGS) entry which is preliminary data.</text>
</comment>
<dbReference type="Gene3D" id="2.60.120.10">
    <property type="entry name" value="Jelly Rolls"/>
    <property type="match status" value="1"/>
</dbReference>
<gene>
    <name evidence="1" type="ORF">LG649_15705</name>
</gene>
<name>A0A9X1I4Y8_9FLAO</name>
<dbReference type="SUPFAM" id="SSF51206">
    <property type="entry name" value="cAMP-binding domain-like"/>
    <property type="match status" value="1"/>
</dbReference>
<keyword evidence="2" id="KW-1185">Reference proteome</keyword>
<evidence type="ECO:0000313" key="2">
    <source>
        <dbReference type="Proteomes" id="UP001139199"/>
    </source>
</evidence>
<accession>A0A9X1I4Y8</accession>
<dbReference type="AlphaFoldDB" id="A0A9X1I4Y8"/>
<dbReference type="RefSeq" id="WP_226544772.1">
    <property type="nucleotide sequence ID" value="NZ_JAJAPW010000014.1"/>
</dbReference>
<evidence type="ECO:0000313" key="1">
    <source>
        <dbReference type="EMBL" id="MCB4800297.1"/>
    </source>
</evidence>
<reference evidence="1" key="1">
    <citation type="submission" date="2021-10" db="EMBL/GenBank/DDBJ databases">
        <title>Tamlana sargassums sp. nov., and Tamlana laminarinivorans sp. nov., two new bacteria isolated from the brown alga.</title>
        <authorList>
            <person name="Li J."/>
        </authorList>
    </citation>
    <scope>NUCLEOTIDE SEQUENCE</scope>
    <source>
        <strain evidence="1">PT2-4</strain>
    </source>
</reference>
<organism evidence="1 2">
    <name type="scientific">Neotamlana laminarinivorans</name>
    <dbReference type="NCBI Taxonomy" id="2883124"/>
    <lineage>
        <taxon>Bacteria</taxon>
        <taxon>Pseudomonadati</taxon>
        <taxon>Bacteroidota</taxon>
        <taxon>Flavobacteriia</taxon>
        <taxon>Flavobacteriales</taxon>
        <taxon>Flavobacteriaceae</taxon>
        <taxon>Neotamlana</taxon>
    </lineage>
</organism>
<protein>
    <submittedName>
        <fullName evidence="1">Crp/Fnr family transcriptional regulator</fullName>
    </submittedName>
</protein>
<dbReference type="InterPro" id="IPR014710">
    <property type="entry name" value="RmlC-like_jellyroll"/>
</dbReference>
<dbReference type="EMBL" id="JAJAPW010000014">
    <property type="protein sequence ID" value="MCB4800297.1"/>
    <property type="molecule type" value="Genomic_DNA"/>
</dbReference>
<proteinExistence type="predicted"/>
<dbReference type="Proteomes" id="UP001139199">
    <property type="component" value="Unassembled WGS sequence"/>
</dbReference>
<sequence>MDKTNLNNYFHSLFPIETETVEKITETFKEFTLDKNIRLLDKETISTKTYFLEKGYMRSYILNEDGEEVTTNIYWAPCFVNDFLSFFRQQPTKEIYETLTECSFWETNLENVQQNFHTIPEFREFSRLLFVINYYKLNDRLIEVVSQKAETRYLHLLKKQPHIFQHIPLKIIASYLGITDSTLSRIRKDISKM</sequence>